<dbReference type="KEGG" id="acan:ACA1_150950"/>
<evidence type="ECO:0000313" key="6">
    <source>
        <dbReference type="Proteomes" id="UP000011083"/>
    </source>
</evidence>
<sequence>MDVEGLDEEVEGARQAAARRVAEWLTVPDDLQSKLPKLRANVHAGQLATDAQLRALVQVQLDSARTGLDLLRLSLGRIANVQANLSAVDKLCAETQGLIGQYELIKAVNDARTNLHYTRRQLDRTLEIPRKIEEIHDMLENEKNLLQVYNEIKKLEKMREGALHEARGNTEQYEVLEEVFKDVPGMFEVFEEKLYDLTRQTITLAKALRPAGPLINVDASMMVAAVQERPSVLVKALQVVEREHKLWEARAAAKGKKKSKKDKRNDIDPREKIKEHIRISVGERFRQVFADCGEDVQKIISRSALLSEDLDVVVHQVVPCFPEHFNIDAFFVEEYHQRLKAMFSEFAQQADDLSTQEILVLVEWVHKSYEPQMKALGAKEVADSLMDVLEPLMLSYKADAAKMMNEWTGRLIEQDKQAEPDQASLATLPLRFTFPQHPLTRSLDGLFYTDAPVLLFKFINQQIDVVRPTACPRFIGLVAEECLTVLERYQKALFHTIRKEVDSLYMENILAMINNNHKCHDYLQDLGRKLAKALEADAMAKLNINGVAGVFYQIAEEAIKTVVAIIFKDLEPALVKIFHKDWYEDDLIEAIVETVKDYYDNECIKGYIVDSALRKMSQLILDQLVYRYVAEMVSRKSSFEKRTVKRMQDDEQAIHDFFVKVPHAPFPLLRHTHVMTMTTMMMMMGRVTDDHRGSGQDGDLKEKQVAAALQILFDLRQIVDDATSVVENFAELLKHSPDITMDTFAGLLARRPDLSKAQIKELAEACAVIHQKKQLEREALGGDGSDAKKPSSGEDTGEEGEKTPRKGGLFTSIQEAQASGVTSFAKVFSLVSNVNIKSKK</sequence>
<dbReference type="InterPro" id="IPR042532">
    <property type="entry name" value="EXOC3/Sec6_C"/>
</dbReference>
<accession>L8H215</accession>
<feature type="compositionally biased region" description="Basic and acidic residues" evidence="4">
    <location>
        <begin position="777"/>
        <end position="792"/>
    </location>
</feature>
<dbReference type="OMA" id="MNIGPKT"/>
<dbReference type="Gene3D" id="1.10.357.50">
    <property type="match status" value="1"/>
</dbReference>
<keyword evidence="3" id="KW-0268">Exocytosis</keyword>
<dbReference type="InterPro" id="IPR010326">
    <property type="entry name" value="EXOC3/Sec6"/>
</dbReference>
<dbReference type="GO" id="GO:0000145">
    <property type="term" value="C:exocyst"/>
    <property type="evidence" value="ECO:0007669"/>
    <property type="project" value="InterPro"/>
</dbReference>
<dbReference type="GO" id="GO:0000149">
    <property type="term" value="F:SNARE binding"/>
    <property type="evidence" value="ECO:0007669"/>
    <property type="project" value="TreeGrafter"/>
</dbReference>
<dbReference type="GO" id="GO:0051601">
    <property type="term" value="P:exocyst localization"/>
    <property type="evidence" value="ECO:0007669"/>
    <property type="project" value="TreeGrafter"/>
</dbReference>
<comment type="similarity">
    <text evidence="1">Belongs to the SEC6 family.</text>
</comment>
<protein>
    <submittedName>
        <fullName evidence="5">Exocyst complex component Sec6</fullName>
    </submittedName>
</protein>
<gene>
    <name evidence="5" type="ORF">ACA1_150950</name>
</gene>
<evidence type="ECO:0000256" key="3">
    <source>
        <dbReference type="ARBA" id="ARBA00022483"/>
    </source>
</evidence>
<dbReference type="PANTHER" id="PTHR21292">
    <property type="entry name" value="EXOCYST COMPLEX COMPONENT SEC6-RELATED"/>
    <property type="match status" value="1"/>
</dbReference>
<reference evidence="5 6" key="1">
    <citation type="journal article" date="2013" name="Genome Biol.">
        <title>Genome of Acanthamoeba castellanii highlights extensive lateral gene transfer and early evolution of tyrosine kinase signaling.</title>
        <authorList>
            <person name="Clarke M."/>
            <person name="Lohan A.J."/>
            <person name="Liu B."/>
            <person name="Lagkouvardos I."/>
            <person name="Roy S."/>
            <person name="Zafar N."/>
            <person name="Bertelli C."/>
            <person name="Schilde C."/>
            <person name="Kianianmomeni A."/>
            <person name="Burglin T.R."/>
            <person name="Frech C."/>
            <person name="Turcotte B."/>
            <person name="Kopec K.O."/>
            <person name="Synnott J.M."/>
            <person name="Choo C."/>
            <person name="Paponov I."/>
            <person name="Finkler A."/>
            <person name="Soon Heng Tan C."/>
            <person name="Hutchins A.P."/>
            <person name="Weinmeier T."/>
            <person name="Rattei T."/>
            <person name="Chu J.S."/>
            <person name="Gimenez G."/>
            <person name="Irimia M."/>
            <person name="Rigden D.J."/>
            <person name="Fitzpatrick D.A."/>
            <person name="Lorenzo-Morales J."/>
            <person name="Bateman A."/>
            <person name="Chiu C.H."/>
            <person name="Tang P."/>
            <person name="Hegemann P."/>
            <person name="Fromm H."/>
            <person name="Raoult D."/>
            <person name="Greub G."/>
            <person name="Miranda-Saavedra D."/>
            <person name="Chen N."/>
            <person name="Nash P."/>
            <person name="Ginger M.L."/>
            <person name="Horn M."/>
            <person name="Schaap P."/>
            <person name="Caler L."/>
            <person name="Loftus B."/>
        </authorList>
    </citation>
    <scope>NUCLEOTIDE SEQUENCE [LARGE SCALE GENOMIC DNA]</scope>
    <source>
        <strain evidence="5 6">Neff</strain>
    </source>
</reference>
<keyword evidence="2" id="KW-0813">Transport</keyword>
<dbReference type="EMBL" id="KB007942">
    <property type="protein sequence ID" value="ELR18803.1"/>
    <property type="molecule type" value="Genomic_DNA"/>
</dbReference>
<dbReference type="GeneID" id="14919599"/>
<keyword evidence="6" id="KW-1185">Reference proteome</keyword>
<dbReference type="PANTHER" id="PTHR21292:SF1">
    <property type="entry name" value="EXOCYST COMPLEX COMPONENT 3"/>
    <property type="match status" value="1"/>
</dbReference>
<dbReference type="STRING" id="1257118.L8H215"/>
<dbReference type="VEuPathDB" id="AmoebaDB:ACA1_150950"/>
<dbReference type="Proteomes" id="UP000011083">
    <property type="component" value="Unassembled WGS sequence"/>
</dbReference>
<evidence type="ECO:0000256" key="1">
    <source>
        <dbReference type="ARBA" id="ARBA00009447"/>
    </source>
</evidence>
<name>L8H215_ACACF</name>
<dbReference type="OrthoDB" id="190098at2759"/>
<feature type="region of interest" description="Disordered" evidence="4">
    <location>
        <begin position="777"/>
        <end position="811"/>
    </location>
</feature>
<evidence type="ECO:0000256" key="4">
    <source>
        <dbReference type="SAM" id="MobiDB-lite"/>
    </source>
</evidence>
<organism evidence="5 6">
    <name type="scientific">Acanthamoeba castellanii (strain ATCC 30010 / Neff)</name>
    <dbReference type="NCBI Taxonomy" id="1257118"/>
    <lineage>
        <taxon>Eukaryota</taxon>
        <taxon>Amoebozoa</taxon>
        <taxon>Discosea</taxon>
        <taxon>Longamoebia</taxon>
        <taxon>Centramoebida</taxon>
        <taxon>Acanthamoebidae</taxon>
        <taxon>Acanthamoeba</taxon>
    </lineage>
</organism>
<dbReference type="RefSeq" id="XP_004340859.1">
    <property type="nucleotide sequence ID" value="XM_004340811.1"/>
</dbReference>
<dbReference type="GO" id="GO:0006887">
    <property type="term" value="P:exocytosis"/>
    <property type="evidence" value="ECO:0007669"/>
    <property type="project" value="UniProtKB-KW"/>
</dbReference>
<dbReference type="Pfam" id="PF06046">
    <property type="entry name" value="Sec6"/>
    <property type="match status" value="1"/>
</dbReference>
<evidence type="ECO:0000256" key="2">
    <source>
        <dbReference type="ARBA" id="ARBA00022448"/>
    </source>
</evidence>
<proteinExistence type="inferred from homology"/>
<evidence type="ECO:0000313" key="5">
    <source>
        <dbReference type="EMBL" id="ELR18803.1"/>
    </source>
</evidence>
<dbReference type="Gene3D" id="1.10.357.70">
    <property type="entry name" value="Exocyst complex component Sec6, C-terminal domain"/>
    <property type="match status" value="1"/>
</dbReference>
<dbReference type="AlphaFoldDB" id="L8H215"/>